<dbReference type="FunFam" id="3.40.50.80:FF:000001">
    <property type="entry name" value="NADPH--cytochrome P450 reductase 1"/>
    <property type="match status" value="1"/>
</dbReference>
<protein>
    <recommendedName>
        <fullName evidence="3">assimilatory sulfite reductase (NADPH)</fullName>
        <ecNumber evidence="3">1.8.1.2</ecNumber>
    </recommendedName>
</protein>
<dbReference type="GO" id="GO:0005829">
    <property type="term" value="C:cytosol"/>
    <property type="evidence" value="ECO:0007669"/>
    <property type="project" value="TreeGrafter"/>
</dbReference>
<keyword evidence="13" id="KW-1185">Reference proteome</keyword>
<comment type="caution">
    <text evidence="12">The sequence shown here is derived from an EMBL/GenBank/DDBJ whole genome shotgun (WGS) entry which is preliminary data.</text>
</comment>
<dbReference type="Gene3D" id="3.40.50.80">
    <property type="entry name" value="Nucleotide-binding domain of ferredoxin-NADP reductase (FNR) module"/>
    <property type="match status" value="1"/>
</dbReference>
<reference evidence="12 13" key="1">
    <citation type="submission" date="2020-08" db="EMBL/GenBank/DDBJ databases">
        <title>Sequencing the genomes of 1000 actinobacteria strains.</title>
        <authorList>
            <person name="Klenk H.-P."/>
        </authorList>
    </citation>
    <scope>NUCLEOTIDE SEQUENCE [LARGE SCALE GENOMIC DNA]</scope>
    <source>
        <strain evidence="12 13">DSM 45584</strain>
    </source>
</reference>
<evidence type="ECO:0000256" key="1">
    <source>
        <dbReference type="ARBA" id="ARBA00001917"/>
    </source>
</evidence>
<evidence type="ECO:0000313" key="12">
    <source>
        <dbReference type="EMBL" id="MBB5159948.1"/>
    </source>
</evidence>
<evidence type="ECO:0000256" key="8">
    <source>
        <dbReference type="ARBA" id="ARBA00023002"/>
    </source>
</evidence>
<evidence type="ECO:0000256" key="6">
    <source>
        <dbReference type="ARBA" id="ARBA00022827"/>
    </source>
</evidence>
<evidence type="ECO:0000256" key="4">
    <source>
        <dbReference type="ARBA" id="ARBA00022630"/>
    </source>
</evidence>
<keyword evidence="7" id="KW-0521">NADP</keyword>
<keyword evidence="5" id="KW-0288">FMN</keyword>
<evidence type="ECO:0000256" key="7">
    <source>
        <dbReference type="ARBA" id="ARBA00022857"/>
    </source>
</evidence>
<evidence type="ECO:0000256" key="10">
    <source>
        <dbReference type="ARBA" id="ARBA00052219"/>
    </source>
</evidence>
<dbReference type="GO" id="GO:0050660">
    <property type="term" value="F:flavin adenine dinucleotide binding"/>
    <property type="evidence" value="ECO:0007669"/>
    <property type="project" value="TreeGrafter"/>
</dbReference>
<keyword evidence="9" id="KW-0198">Cysteine biosynthesis</keyword>
<dbReference type="AlphaFoldDB" id="A0A840QK55"/>
<dbReference type="PRINTS" id="PR00371">
    <property type="entry name" value="FPNCR"/>
</dbReference>
<dbReference type="EMBL" id="JACHIW010000003">
    <property type="protein sequence ID" value="MBB5159948.1"/>
    <property type="molecule type" value="Genomic_DNA"/>
</dbReference>
<dbReference type="InterPro" id="IPR001433">
    <property type="entry name" value="OxRdtase_FAD/NAD-bd"/>
</dbReference>
<keyword evidence="6" id="KW-0274">FAD</keyword>
<evidence type="ECO:0000256" key="5">
    <source>
        <dbReference type="ARBA" id="ARBA00022643"/>
    </source>
</evidence>
<evidence type="ECO:0000313" key="13">
    <source>
        <dbReference type="Proteomes" id="UP000584374"/>
    </source>
</evidence>
<dbReference type="Gene3D" id="2.40.30.10">
    <property type="entry name" value="Translation factors"/>
    <property type="match status" value="1"/>
</dbReference>
<keyword evidence="4" id="KW-0285">Flavoprotein</keyword>
<feature type="domain" description="Oxidoreductase FAD/NAD(P)-binding" evidence="11">
    <location>
        <begin position="79"/>
        <end position="185"/>
    </location>
</feature>
<gene>
    <name evidence="12" type="ORF">BJ970_007548</name>
</gene>
<accession>A0A840QK55</accession>
<dbReference type="RefSeq" id="WP_221468591.1">
    <property type="nucleotide sequence ID" value="NZ_JACHIW010000003.1"/>
</dbReference>
<dbReference type="InterPro" id="IPR001709">
    <property type="entry name" value="Flavoprot_Pyr_Nucl_cyt_Rdtase"/>
</dbReference>
<dbReference type="SUPFAM" id="SSF52343">
    <property type="entry name" value="Ferredoxin reductase-like, C-terminal NADP-linked domain"/>
    <property type="match status" value="1"/>
</dbReference>
<dbReference type="InterPro" id="IPR039261">
    <property type="entry name" value="FNR_nucleotide-bd"/>
</dbReference>
<dbReference type="EC" id="1.8.1.2" evidence="3"/>
<keyword evidence="9" id="KW-0028">Amino-acid biosynthesis</keyword>
<dbReference type="Proteomes" id="UP000584374">
    <property type="component" value="Unassembled WGS sequence"/>
</dbReference>
<comment type="cofactor">
    <cofactor evidence="1">
        <name>FMN</name>
        <dbReference type="ChEBI" id="CHEBI:58210"/>
    </cofactor>
</comment>
<evidence type="ECO:0000256" key="2">
    <source>
        <dbReference type="ARBA" id="ARBA00001974"/>
    </source>
</evidence>
<dbReference type="GO" id="GO:0010181">
    <property type="term" value="F:FMN binding"/>
    <property type="evidence" value="ECO:0007669"/>
    <property type="project" value="TreeGrafter"/>
</dbReference>
<dbReference type="InterPro" id="IPR017938">
    <property type="entry name" value="Riboflavin_synthase-like_b-brl"/>
</dbReference>
<dbReference type="SUPFAM" id="SSF63380">
    <property type="entry name" value="Riboflavin synthase domain-like"/>
    <property type="match status" value="1"/>
</dbReference>
<keyword evidence="8" id="KW-0560">Oxidoreductase</keyword>
<dbReference type="PANTHER" id="PTHR19384">
    <property type="entry name" value="NITRIC OXIDE SYNTHASE-RELATED"/>
    <property type="match status" value="1"/>
</dbReference>
<dbReference type="PANTHER" id="PTHR19384:SF128">
    <property type="entry name" value="NADPH OXIDOREDUCTASE A"/>
    <property type="match status" value="1"/>
</dbReference>
<proteinExistence type="predicted"/>
<evidence type="ECO:0000256" key="3">
    <source>
        <dbReference type="ARBA" id="ARBA00012604"/>
    </source>
</evidence>
<dbReference type="GO" id="GO:0004783">
    <property type="term" value="F:sulfite reductase (NADPH) activity"/>
    <property type="evidence" value="ECO:0007669"/>
    <property type="project" value="UniProtKB-EC"/>
</dbReference>
<dbReference type="Pfam" id="PF00175">
    <property type="entry name" value="NAD_binding_1"/>
    <property type="match status" value="1"/>
</dbReference>
<dbReference type="GO" id="GO:0019344">
    <property type="term" value="P:cysteine biosynthetic process"/>
    <property type="evidence" value="ECO:0007669"/>
    <property type="project" value="UniProtKB-KW"/>
</dbReference>
<organism evidence="12 13">
    <name type="scientific">Saccharopolyspora phatthalungensis</name>
    <dbReference type="NCBI Taxonomy" id="664693"/>
    <lineage>
        <taxon>Bacteria</taxon>
        <taxon>Bacillati</taxon>
        <taxon>Actinomycetota</taxon>
        <taxon>Actinomycetes</taxon>
        <taxon>Pseudonocardiales</taxon>
        <taxon>Pseudonocardiaceae</taxon>
        <taxon>Saccharopolyspora</taxon>
    </lineage>
</organism>
<comment type="cofactor">
    <cofactor evidence="2">
        <name>FAD</name>
        <dbReference type="ChEBI" id="CHEBI:57692"/>
    </cofactor>
</comment>
<comment type="catalytic activity">
    <reaction evidence="10">
        <text>hydrogen sulfide + 3 NADP(+) + 3 H2O = sulfite + 3 NADPH + 4 H(+)</text>
        <dbReference type="Rhea" id="RHEA:13801"/>
        <dbReference type="ChEBI" id="CHEBI:15377"/>
        <dbReference type="ChEBI" id="CHEBI:15378"/>
        <dbReference type="ChEBI" id="CHEBI:17359"/>
        <dbReference type="ChEBI" id="CHEBI:29919"/>
        <dbReference type="ChEBI" id="CHEBI:57783"/>
        <dbReference type="ChEBI" id="CHEBI:58349"/>
        <dbReference type="EC" id="1.8.1.2"/>
    </reaction>
</comment>
<evidence type="ECO:0000259" key="11">
    <source>
        <dbReference type="Pfam" id="PF00175"/>
    </source>
</evidence>
<evidence type="ECO:0000256" key="9">
    <source>
        <dbReference type="ARBA" id="ARBA00023192"/>
    </source>
</evidence>
<name>A0A840QK55_9PSEU</name>
<sequence>MCSRGCNPGYSISSSPLTNPGRLSLTVSVIRYDSPSGRPRKGVCSALLADAPTATIFPVLVRPAEHFGPPADTATPMIMVGPGTGIAPFLGFLDHRRARGDHAPNWLFFGEQHQATDFYYQDELASLRRDGILTDLDLAFSRDQRTKIYVQDRMRQQGAKLWSWLKNGARLYVCGDATRMAKDVDRALREIIAQHGNLSPADAGAYVKQLSIDKRYVRDVY</sequence>